<proteinExistence type="predicted"/>
<feature type="region of interest" description="Disordered" evidence="1">
    <location>
        <begin position="110"/>
        <end position="146"/>
    </location>
</feature>
<gene>
    <name evidence="2" type="ORF">F511_31063</name>
</gene>
<organism evidence="2 3">
    <name type="scientific">Dorcoceras hygrometricum</name>
    <dbReference type="NCBI Taxonomy" id="472368"/>
    <lineage>
        <taxon>Eukaryota</taxon>
        <taxon>Viridiplantae</taxon>
        <taxon>Streptophyta</taxon>
        <taxon>Embryophyta</taxon>
        <taxon>Tracheophyta</taxon>
        <taxon>Spermatophyta</taxon>
        <taxon>Magnoliopsida</taxon>
        <taxon>eudicotyledons</taxon>
        <taxon>Gunneridae</taxon>
        <taxon>Pentapetalae</taxon>
        <taxon>asterids</taxon>
        <taxon>lamiids</taxon>
        <taxon>Lamiales</taxon>
        <taxon>Gesneriaceae</taxon>
        <taxon>Didymocarpoideae</taxon>
        <taxon>Trichosporeae</taxon>
        <taxon>Loxocarpinae</taxon>
        <taxon>Dorcoceras</taxon>
    </lineage>
</organism>
<dbReference type="Proteomes" id="UP000250235">
    <property type="component" value="Unassembled WGS sequence"/>
</dbReference>
<name>A0A2Z7D8S5_9LAMI</name>
<evidence type="ECO:0000313" key="2">
    <source>
        <dbReference type="EMBL" id="KZV55463.1"/>
    </source>
</evidence>
<feature type="compositionally biased region" description="Low complexity" evidence="1">
    <location>
        <begin position="110"/>
        <end position="119"/>
    </location>
</feature>
<dbReference type="EMBL" id="KQ988535">
    <property type="protein sequence ID" value="KZV55463.1"/>
    <property type="molecule type" value="Genomic_DNA"/>
</dbReference>
<accession>A0A2Z7D8S5</accession>
<protein>
    <submittedName>
        <fullName evidence="2">Uncharacterized protein</fullName>
    </submittedName>
</protein>
<keyword evidence="3" id="KW-1185">Reference proteome</keyword>
<feature type="compositionally biased region" description="Polar residues" evidence="1">
    <location>
        <begin position="134"/>
        <end position="143"/>
    </location>
</feature>
<reference evidence="2 3" key="1">
    <citation type="journal article" date="2015" name="Proc. Natl. Acad. Sci. U.S.A.">
        <title>The resurrection genome of Boea hygrometrica: A blueprint for survival of dehydration.</title>
        <authorList>
            <person name="Xiao L."/>
            <person name="Yang G."/>
            <person name="Zhang L."/>
            <person name="Yang X."/>
            <person name="Zhao S."/>
            <person name="Ji Z."/>
            <person name="Zhou Q."/>
            <person name="Hu M."/>
            <person name="Wang Y."/>
            <person name="Chen M."/>
            <person name="Xu Y."/>
            <person name="Jin H."/>
            <person name="Xiao X."/>
            <person name="Hu G."/>
            <person name="Bao F."/>
            <person name="Hu Y."/>
            <person name="Wan P."/>
            <person name="Li L."/>
            <person name="Deng X."/>
            <person name="Kuang T."/>
            <person name="Xiang C."/>
            <person name="Zhu J.K."/>
            <person name="Oliver M.J."/>
            <person name="He Y."/>
        </authorList>
    </citation>
    <scope>NUCLEOTIDE SEQUENCE [LARGE SCALE GENOMIC DNA]</scope>
    <source>
        <strain evidence="3">cv. XS01</strain>
    </source>
</reference>
<evidence type="ECO:0000313" key="3">
    <source>
        <dbReference type="Proteomes" id="UP000250235"/>
    </source>
</evidence>
<dbReference type="AlphaFoldDB" id="A0A2Z7D8S5"/>
<evidence type="ECO:0000256" key="1">
    <source>
        <dbReference type="SAM" id="MobiDB-lite"/>
    </source>
</evidence>
<sequence>MQMLCMRHRITTEGSTNKGAKELKHSSKNLQQQWQRAGRCECGIAARPRILISKAAQKLTANYRSSGLGATLNQLNYYQTTYWKLKPMLGIRSHHKGTKFYLHYKTHNRAATSRSSTSQPQPPKVVWNDRASQEESNAISHVPNNDRKRWELPEKATVNSNLGFVAKNTIGETILSYHGYSAGRGVDPTGGAPGGG</sequence>